<evidence type="ECO:0000313" key="2">
    <source>
        <dbReference type="EMBL" id="KAB7781879.1"/>
    </source>
</evidence>
<reference evidence="2 3" key="1">
    <citation type="submission" date="2019-10" db="EMBL/GenBank/DDBJ databases">
        <title>Draft Genome Sequence of the Caffeine Degrading Methylotroph Methylorubrum populi PINKEL.</title>
        <authorList>
            <person name="Dawson S.C."/>
            <person name="Zhang X."/>
            <person name="Wright M.E."/>
            <person name="Sharma G."/>
            <person name="Langner J.T."/>
            <person name="Ditty J.L."/>
            <person name="Subuyuj G.A."/>
        </authorList>
    </citation>
    <scope>NUCLEOTIDE SEQUENCE [LARGE SCALE GENOMIC DNA]</scope>
    <source>
        <strain evidence="2 3">Pinkel</strain>
    </source>
</reference>
<evidence type="ECO:0008006" key="4">
    <source>
        <dbReference type="Google" id="ProtNLM"/>
    </source>
</evidence>
<evidence type="ECO:0000256" key="1">
    <source>
        <dbReference type="SAM" id="SignalP"/>
    </source>
</evidence>
<sequence>MFNLIVSVIAIALSAALAAASIYYGGSAFTNSTAKANVTTLVNQGQQIAGAGALYKVDNAGTPPASLADLTQPDNAAAGVVNYLQASPVAPAFAQGAWETNGAVAYVQIKPNAVNNLCAEVEKQNGSLVQNSAQPWSITEAAGRLNSASAQFACQGSDPAASYFSFKM</sequence>
<comment type="caution">
    <text evidence="2">The sequence shown here is derived from an EMBL/GenBank/DDBJ whole genome shotgun (WGS) entry which is preliminary data.</text>
</comment>
<dbReference type="Proteomes" id="UP000469949">
    <property type="component" value="Unassembled WGS sequence"/>
</dbReference>
<keyword evidence="1" id="KW-0732">Signal</keyword>
<accession>A0A833J0I7</accession>
<feature type="chain" id="PRO_5032671533" description="Type 4 secretion system PilS N-terminal domain-containing protein" evidence="1">
    <location>
        <begin position="19"/>
        <end position="168"/>
    </location>
</feature>
<protein>
    <recommendedName>
        <fullName evidence="4">Type 4 secretion system PilS N-terminal domain-containing protein</fullName>
    </recommendedName>
</protein>
<dbReference type="AlphaFoldDB" id="A0A833J0I7"/>
<evidence type="ECO:0000313" key="3">
    <source>
        <dbReference type="Proteomes" id="UP000469949"/>
    </source>
</evidence>
<dbReference type="RefSeq" id="WP_152279203.1">
    <property type="nucleotide sequence ID" value="NZ_WEKV01000026.1"/>
</dbReference>
<name>A0A833J0I7_9HYPH</name>
<dbReference type="EMBL" id="WEKV01000026">
    <property type="protein sequence ID" value="KAB7781879.1"/>
    <property type="molecule type" value="Genomic_DNA"/>
</dbReference>
<feature type="signal peptide" evidence="1">
    <location>
        <begin position="1"/>
        <end position="18"/>
    </location>
</feature>
<gene>
    <name evidence="2" type="ORF">F8B43_5672</name>
</gene>
<proteinExistence type="predicted"/>
<organism evidence="2 3">
    <name type="scientific">Methylorubrum populi</name>
    <dbReference type="NCBI Taxonomy" id="223967"/>
    <lineage>
        <taxon>Bacteria</taxon>
        <taxon>Pseudomonadati</taxon>
        <taxon>Pseudomonadota</taxon>
        <taxon>Alphaproteobacteria</taxon>
        <taxon>Hyphomicrobiales</taxon>
        <taxon>Methylobacteriaceae</taxon>
        <taxon>Methylorubrum</taxon>
    </lineage>
</organism>